<dbReference type="CDD" id="cd22616">
    <property type="entry name" value="Kunitz_TFPI2_1-like"/>
    <property type="match status" value="1"/>
</dbReference>
<evidence type="ECO:0000256" key="2">
    <source>
        <dbReference type="SAM" id="MobiDB-lite"/>
    </source>
</evidence>
<dbReference type="PROSITE" id="PS00280">
    <property type="entry name" value="BPTI_KUNITZ_1"/>
    <property type="match status" value="2"/>
</dbReference>
<dbReference type="InterPro" id="IPR002223">
    <property type="entry name" value="Kunitz_BPTI"/>
</dbReference>
<feature type="domain" description="BPTI/Kunitz inhibitor" evidence="4">
    <location>
        <begin position="171"/>
        <end position="221"/>
    </location>
</feature>
<dbReference type="InterPro" id="IPR036880">
    <property type="entry name" value="Kunitz_BPTI_sf"/>
</dbReference>
<comment type="caution">
    <text evidence="5">The sequence shown here is derived from an EMBL/GenBank/DDBJ whole genome shotgun (WGS) entry which is preliminary data.</text>
</comment>
<accession>A0ABQ9UGX4</accession>
<dbReference type="SUPFAM" id="SSF57362">
    <property type="entry name" value="BPTI-like"/>
    <property type="match status" value="3"/>
</dbReference>
<dbReference type="PRINTS" id="PR00759">
    <property type="entry name" value="BASICPTASE"/>
</dbReference>
<evidence type="ECO:0000313" key="5">
    <source>
        <dbReference type="EMBL" id="KAK2096318.1"/>
    </source>
</evidence>
<feature type="domain" description="BPTI/Kunitz inhibitor" evidence="4">
    <location>
        <begin position="230"/>
        <end position="280"/>
    </location>
</feature>
<dbReference type="PANTHER" id="PTHR10083:SF374">
    <property type="entry name" value="BPTI_KUNITZ INHIBITOR DOMAIN-CONTAINING PROTEIN"/>
    <property type="match status" value="1"/>
</dbReference>
<evidence type="ECO:0000256" key="3">
    <source>
        <dbReference type="SAM" id="SignalP"/>
    </source>
</evidence>
<dbReference type="PROSITE" id="PS50279">
    <property type="entry name" value="BPTI_KUNITZ_2"/>
    <property type="match status" value="3"/>
</dbReference>
<dbReference type="PANTHER" id="PTHR10083">
    <property type="entry name" value="KUNITZ-TYPE PROTEASE INHIBITOR-RELATED"/>
    <property type="match status" value="1"/>
</dbReference>
<feature type="signal peptide" evidence="3">
    <location>
        <begin position="1"/>
        <end position="24"/>
    </location>
</feature>
<protein>
    <recommendedName>
        <fullName evidence="4">BPTI/Kunitz inhibitor domain-containing protein</fullName>
    </recommendedName>
</protein>
<dbReference type="EMBL" id="JASSZA010000012">
    <property type="protein sequence ID" value="KAK2096318.1"/>
    <property type="molecule type" value="Genomic_DNA"/>
</dbReference>
<evidence type="ECO:0000256" key="1">
    <source>
        <dbReference type="ARBA" id="ARBA00023157"/>
    </source>
</evidence>
<feature type="chain" id="PRO_5045200079" description="BPTI/Kunitz inhibitor domain-containing protein" evidence="3">
    <location>
        <begin position="25"/>
        <end position="297"/>
    </location>
</feature>
<evidence type="ECO:0000313" key="6">
    <source>
        <dbReference type="Proteomes" id="UP001266305"/>
    </source>
</evidence>
<dbReference type="InterPro" id="IPR050098">
    <property type="entry name" value="TFPI/VKTCI-like"/>
</dbReference>
<dbReference type="InterPro" id="IPR020901">
    <property type="entry name" value="Prtase_inh_Kunz-CS"/>
</dbReference>
<feature type="region of interest" description="Disordered" evidence="2">
    <location>
        <begin position="46"/>
        <end position="85"/>
    </location>
</feature>
<sequence>MDPSLPVGLSILLLLLTEAARGDAAQEPTGIWPLWEPLSQKSFRLCGRRGRSGPRGPARPPSNPRFLQAPASRSEEPRGSGTGSQVCTFSAEAPRLGIGWDKTPRNNAEICLLPPDEGPCGSRVPRYYYDRYTQSCSQFTYGGCEGNANNFDTQEACDNACWRIQKVPKVCRLQVNVDQCEGSIEKYFFNLSSMTCEKFLLGWCHQNVNMFPDKATCMGFCAPKKSLSYCYSPKDEGLCATNVTRYYFNPRYKTCEAFTYTGCGGNDNNFVSRKDCIRACEKGSECFLIPPLDKLYK</sequence>
<keyword evidence="6" id="KW-1185">Reference proteome</keyword>
<proteinExistence type="predicted"/>
<organism evidence="5 6">
    <name type="scientific">Saguinus oedipus</name>
    <name type="common">Cotton-top tamarin</name>
    <name type="synonym">Oedipomidas oedipus</name>
    <dbReference type="NCBI Taxonomy" id="9490"/>
    <lineage>
        <taxon>Eukaryota</taxon>
        <taxon>Metazoa</taxon>
        <taxon>Chordata</taxon>
        <taxon>Craniata</taxon>
        <taxon>Vertebrata</taxon>
        <taxon>Euteleostomi</taxon>
        <taxon>Mammalia</taxon>
        <taxon>Eutheria</taxon>
        <taxon>Euarchontoglires</taxon>
        <taxon>Primates</taxon>
        <taxon>Haplorrhini</taxon>
        <taxon>Platyrrhini</taxon>
        <taxon>Cebidae</taxon>
        <taxon>Callitrichinae</taxon>
        <taxon>Saguinus</taxon>
    </lineage>
</organism>
<reference evidence="5 6" key="1">
    <citation type="submission" date="2023-05" db="EMBL/GenBank/DDBJ databases">
        <title>B98-5 Cell Line De Novo Hybrid Assembly: An Optical Mapping Approach.</title>
        <authorList>
            <person name="Kananen K."/>
            <person name="Auerbach J.A."/>
            <person name="Kautto E."/>
            <person name="Blachly J.S."/>
        </authorList>
    </citation>
    <scope>NUCLEOTIDE SEQUENCE [LARGE SCALE GENOMIC DNA]</scope>
    <source>
        <strain evidence="5">B95-8</strain>
        <tissue evidence="5">Cell line</tissue>
    </source>
</reference>
<gene>
    <name evidence="5" type="ORF">P7K49_025352</name>
</gene>
<evidence type="ECO:0000259" key="4">
    <source>
        <dbReference type="PROSITE" id="PS50279"/>
    </source>
</evidence>
<name>A0ABQ9UGX4_SAGOE</name>
<dbReference type="SMART" id="SM00131">
    <property type="entry name" value="KU"/>
    <property type="match status" value="3"/>
</dbReference>
<dbReference type="Gene3D" id="4.10.410.10">
    <property type="entry name" value="Pancreatic trypsin inhibitor Kunitz domain"/>
    <property type="match status" value="3"/>
</dbReference>
<dbReference type="CDD" id="cd22615">
    <property type="entry name" value="Kunitz_TFPI1_TFPI2_3-like"/>
    <property type="match status" value="1"/>
</dbReference>
<dbReference type="Pfam" id="PF00014">
    <property type="entry name" value="Kunitz_BPTI"/>
    <property type="match status" value="3"/>
</dbReference>
<keyword evidence="3" id="KW-0732">Signal</keyword>
<feature type="domain" description="BPTI/Kunitz inhibitor" evidence="4">
    <location>
        <begin position="111"/>
        <end position="161"/>
    </location>
</feature>
<dbReference type="Proteomes" id="UP001266305">
    <property type="component" value="Unassembled WGS sequence"/>
</dbReference>
<keyword evidence="1" id="KW-1015">Disulfide bond</keyword>